<evidence type="ECO:0000313" key="3">
    <source>
        <dbReference type="EMBL" id="OFC30314.1"/>
    </source>
</evidence>
<dbReference type="EMBL" id="LZYE01000340">
    <property type="protein sequence ID" value="OFC30314.1"/>
    <property type="molecule type" value="Genomic_DNA"/>
</dbReference>
<evidence type="ECO:0000256" key="1">
    <source>
        <dbReference type="ARBA" id="ARBA00023118"/>
    </source>
</evidence>
<protein>
    <submittedName>
        <fullName evidence="3">Type III-B CRISPR module RAMP protein Cmr6</fullName>
    </submittedName>
</protein>
<evidence type="ECO:0000313" key="4">
    <source>
        <dbReference type="Proteomes" id="UP000175616"/>
    </source>
</evidence>
<evidence type="ECO:0000259" key="2">
    <source>
        <dbReference type="Pfam" id="PF03787"/>
    </source>
</evidence>
<dbReference type="NCBIfam" id="TIGR01898">
    <property type="entry name" value="cas_TM1791_cmr6"/>
    <property type="match status" value="1"/>
</dbReference>
<proteinExistence type="predicted"/>
<gene>
    <name evidence="3" type="ORF">BAE27_12000</name>
</gene>
<dbReference type="InterPro" id="IPR005537">
    <property type="entry name" value="RAMP_III_fam"/>
</dbReference>
<dbReference type="InterPro" id="IPR010172">
    <property type="entry name" value="CRISPR-assoc_prot_TM1791"/>
</dbReference>
<dbReference type="Proteomes" id="UP000175616">
    <property type="component" value="Unassembled WGS sequence"/>
</dbReference>
<sequence length="144" mass="15334">MPIIPGSAVKGLARASAEYIEQQSGNISRAAITWLFGEGGDTGEGGGVYYHDAWWCDGNQQPPFVAEIVTPHHSEYYQEGKGPDSDMDSPTPAPQIAVQGSFYFVIEGAPEWTAVAAALLQAGLTQWGVGGKKSSGYGIFRPKQ</sequence>
<dbReference type="Pfam" id="PF03787">
    <property type="entry name" value="RAMPs"/>
    <property type="match status" value="1"/>
</dbReference>
<organism evidence="3 4">
    <name type="scientific">Acidithiobacillus caldus</name>
    <dbReference type="NCBI Taxonomy" id="33059"/>
    <lineage>
        <taxon>Bacteria</taxon>
        <taxon>Pseudomonadati</taxon>
        <taxon>Pseudomonadota</taxon>
        <taxon>Acidithiobacillia</taxon>
        <taxon>Acidithiobacillales</taxon>
        <taxon>Acidithiobacillaceae</taxon>
        <taxon>Acidithiobacillus</taxon>
    </lineage>
</organism>
<dbReference type="GO" id="GO:0051607">
    <property type="term" value="P:defense response to virus"/>
    <property type="evidence" value="ECO:0007669"/>
    <property type="project" value="UniProtKB-KW"/>
</dbReference>
<keyword evidence="1" id="KW-0051">Antiviral defense</keyword>
<feature type="domain" description="CRISPR type III-associated protein" evidence="2">
    <location>
        <begin position="2"/>
        <end position="141"/>
    </location>
</feature>
<accession>A0A1E7YKH2</accession>
<comment type="caution">
    <text evidence="3">The sequence shown here is derived from an EMBL/GenBank/DDBJ whole genome shotgun (WGS) entry which is preliminary data.</text>
</comment>
<name>A0A1E7YKH2_9PROT</name>
<dbReference type="AlphaFoldDB" id="A0A1E7YKH2"/>
<reference evidence="3 4" key="1">
    <citation type="submission" date="2016-06" db="EMBL/GenBank/DDBJ databases">
        <title>Gene turnover analysis identifies the evolutionary adaptation of the extremophile Acidithiobacillus caldus.</title>
        <authorList>
            <person name="Zhang X."/>
        </authorList>
    </citation>
    <scope>NUCLEOTIDE SEQUENCE [LARGE SCALE GENOMIC DNA]</scope>
    <source>
        <strain evidence="3 4">DX</strain>
    </source>
</reference>